<evidence type="ECO:0000256" key="1">
    <source>
        <dbReference type="ARBA" id="ARBA00004651"/>
    </source>
</evidence>
<comment type="subcellular location">
    <subcellularLocation>
        <location evidence="1">Cell membrane</location>
        <topology evidence="1">Multi-pass membrane protein</topology>
    </subcellularLocation>
</comment>
<evidence type="ECO:0000259" key="10">
    <source>
        <dbReference type="Pfam" id="PF00795"/>
    </source>
</evidence>
<reference evidence="11 12" key="1">
    <citation type="journal article" date="2018" name="Plant J.">
        <title>Genome sequences of Chlorella sorokiniana UTEX 1602 and Micractinium conductrix SAG 241.80: implications to maltose excretion by a green alga.</title>
        <authorList>
            <person name="Arriola M.B."/>
            <person name="Velmurugan N."/>
            <person name="Zhang Y."/>
            <person name="Plunkett M.H."/>
            <person name="Hondzo H."/>
            <person name="Barney B.M."/>
        </authorList>
    </citation>
    <scope>NUCLEOTIDE SEQUENCE [LARGE SCALE GENOMIC DNA]</scope>
    <source>
        <strain evidence="11 12">SAG 241.80</strain>
    </source>
</reference>
<evidence type="ECO:0000313" key="11">
    <source>
        <dbReference type="EMBL" id="PSC75297.1"/>
    </source>
</evidence>
<dbReference type="GO" id="GO:0005254">
    <property type="term" value="F:chloride channel activity"/>
    <property type="evidence" value="ECO:0007669"/>
    <property type="project" value="InterPro"/>
</dbReference>
<comment type="caution">
    <text evidence="11">The sequence shown here is derived from an EMBL/GenBank/DDBJ whole genome shotgun (WGS) entry which is preliminary data.</text>
</comment>
<dbReference type="OrthoDB" id="506538at2759"/>
<keyword evidence="6" id="KW-0406">Ion transport</keyword>
<keyword evidence="7 9" id="KW-0472">Membrane</keyword>
<dbReference type="Pfam" id="PF00795">
    <property type="entry name" value="CN_hydrolase"/>
    <property type="match status" value="1"/>
</dbReference>
<dbReference type="PANTHER" id="PTHR33281">
    <property type="entry name" value="UPF0187 PROTEIN YNEE"/>
    <property type="match status" value="1"/>
</dbReference>
<feature type="domain" description="CN hydrolase" evidence="10">
    <location>
        <begin position="376"/>
        <end position="710"/>
    </location>
</feature>
<evidence type="ECO:0000256" key="6">
    <source>
        <dbReference type="ARBA" id="ARBA00023065"/>
    </source>
</evidence>
<dbReference type="SUPFAM" id="SSF56317">
    <property type="entry name" value="Carbon-nitrogen hydrolase"/>
    <property type="match status" value="2"/>
</dbReference>
<evidence type="ECO:0000256" key="7">
    <source>
        <dbReference type="ARBA" id="ARBA00023136"/>
    </source>
</evidence>
<protein>
    <submittedName>
        <fullName evidence="11">UPF0187, chloroplastic</fullName>
    </submittedName>
</protein>
<feature type="compositionally biased region" description="Low complexity" evidence="8">
    <location>
        <begin position="481"/>
        <end position="490"/>
    </location>
</feature>
<keyword evidence="12" id="KW-1185">Reference proteome</keyword>
<organism evidence="11 12">
    <name type="scientific">Micractinium conductrix</name>
    <dbReference type="NCBI Taxonomy" id="554055"/>
    <lineage>
        <taxon>Eukaryota</taxon>
        <taxon>Viridiplantae</taxon>
        <taxon>Chlorophyta</taxon>
        <taxon>core chlorophytes</taxon>
        <taxon>Trebouxiophyceae</taxon>
        <taxon>Chlorellales</taxon>
        <taxon>Chlorellaceae</taxon>
        <taxon>Chlorella clade</taxon>
        <taxon>Micractinium</taxon>
    </lineage>
</organism>
<gene>
    <name evidence="11" type="ORF">C2E20_1149</name>
</gene>
<keyword evidence="3" id="KW-1003">Cell membrane</keyword>
<feature type="transmembrane region" description="Helical" evidence="9">
    <location>
        <begin position="58"/>
        <end position="82"/>
    </location>
</feature>
<dbReference type="GO" id="GO:0005886">
    <property type="term" value="C:plasma membrane"/>
    <property type="evidence" value="ECO:0007669"/>
    <property type="project" value="UniProtKB-SubCell"/>
</dbReference>
<proteinExistence type="predicted"/>
<dbReference type="Gene3D" id="3.60.110.10">
    <property type="entry name" value="Carbon-nitrogen hydrolase"/>
    <property type="match status" value="2"/>
</dbReference>
<keyword evidence="5 9" id="KW-1133">Transmembrane helix</keyword>
<evidence type="ECO:0000256" key="9">
    <source>
        <dbReference type="SAM" id="Phobius"/>
    </source>
</evidence>
<evidence type="ECO:0000256" key="3">
    <source>
        <dbReference type="ARBA" id="ARBA00022475"/>
    </source>
</evidence>
<name>A0A2P6VML1_9CHLO</name>
<evidence type="ECO:0000256" key="4">
    <source>
        <dbReference type="ARBA" id="ARBA00022692"/>
    </source>
</evidence>
<dbReference type="GO" id="GO:0016810">
    <property type="term" value="F:hydrolase activity, acting on carbon-nitrogen (but not peptide) bonds"/>
    <property type="evidence" value="ECO:0007669"/>
    <property type="project" value="UniProtKB-ARBA"/>
</dbReference>
<feature type="transmembrane region" description="Helical" evidence="9">
    <location>
        <begin position="269"/>
        <end position="299"/>
    </location>
</feature>
<dbReference type="STRING" id="554055.A0A2P6VML1"/>
<evidence type="ECO:0000256" key="8">
    <source>
        <dbReference type="SAM" id="MobiDB-lite"/>
    </source>
</evidence>
<evidence type="ECO:0000256" key="2">
    <source>
        <dbReference type="ARBA" id="ARBA00022448"/>
    </source>
</evidence>
<keyword evidence="2" id="KW-0813">Transport</keyword>
<dbReference type="InterPro" id="IPR044669">
    <property type="entry name" value="YneE/VCCN1/2-like"/>
</dbReference>
<keyword evidence="4 9" id="KW-0812">Transmembrane</keyword>
<sequence length="808" mass="85920">MSAGRSCDDVPPLLSPCCLSFFREAWEELRGRPFRDDSFDEAAWERHRTWRRYWPEPGVLSLSLLSLAPVWLWAVLVSVAVGLYVDLAEPKGAPRISGHPELISPFTLTSFALSLLMLFKTNSSYARWWESRTLLGSGYIACRSHLRLCISYVGCAQPQLLLALHRWTAAVLPALSVHLRQKEHYLRDHMSGLLLPGELEWLVGRPSPPIAALQVLSALLDRAEPPLTDIQRQQLEAQLSHLDTVVGGCERILRQPIPYAYHRHTQRFLLVYVTFLPVVYFDFFGWATPAVMAMLTYLLCGIENIGCQIEEPHRVLPLNQICGGTLRALQAMMDDASGAADMAAAADAAAAAKCSRLGVPRWDGSSSDGESVGCSGASSTHLDLLVLPELFNAPYLLTEEAWCYAEGLSDPACSPSLRQLSVWAARYRCYVAATLLEATPEGHFYNALVLAAPDGSFVRRQQSSGGAGGHDGVGRRSKTPGSSGAQASSGSSGGSSGGSVALVRKHRASSLEGFVFRSGGAPSRGGEPAAHVLELEAAPLLRKRGLGGGSGGGGGDAHQSGMSSGGRLAPRLRVGVAICYENMCWPPMQAILEGHRRERLDLLVSPFCAMAPRHDHPTFGWPAPAAERFSANAAGVVRQHAVKLRLHAVACHHTGPWSSPLPRLLPFLPHERVPLSGPMLGATAVYAPDGSALAQLGIAQEGLALVQLPLLQRPRGEPMPPPPPLAGSALAAVAGAGAAASADAGPDAPFAWYAGGMAAAIAAEGTWQGAVPPSPDSDDRWRRRAVACAAAAAGGAAALALAWATRKA</sequence>
<dbReference type="AlphaFoldDB" id="A0A2P6VML1"/>
<feature type="region of interest" description="Disordered" evidence="8">
    <location>
        <begin position="459"/>
        <end position="501"/>
    </location>
</feature>
<dbReference type="Proteomes" id="UP000239649">
    <property type="component" value="Unassembled WGS sequence"/>
</dbReference>
<dbReference type="InterPro" id="IPR036526">
    <property type="entry name" value="C-N_Hydrolase_sf"/>
</dbReference>
<feature type="transmembrane region" description="Helical" evidence="9">
    <location>
        <begin position="102"/>
        <end position="119"/>
    </location>
</feature>
<dbReference type="InterPro" id="IPR003010">
    <property type="entry name" value="C-N_Hydrolase"/>
</dbReference>
<evidence type="ECO:0000313" key="12">
    <source>
        <dbReference type="Proteomes" id="UP000239649"/>
    </source>
</evidence>
<feature type="region of interest" description="Disordered" evidence="8">
    <location>
        <begin position="543"/>
        <end position="566"/>
    </location>
</feature>
<dbReference type="Pfam" id="PF25539">
    <property type="entry name" value="Bestrophin_2"/>
    <property type="match status" value="1"/>
</dbReference>
<evidence type="ECO:0000256" key="5">
    <source>
        <dbReference type="ARBA" id="ARBA00022989"/>
    </source>
</evidence>
<feature type="compositionally biased region" description="Gly residues" evidence="8">
    <location>
        <begin position="546"/>
        <end position="556"/>
    </location>
</feature>
<dbReference type="PANTHER" id="PTHR33281:SF19">
    <property type="entry name" value="VOLTAGE-DEPENDENT ANION CHANNEL-FORMING PROTEIN YNEE"/>
    <property type="match status" value="1"/>
</dbReference>
<dbReference type="EMBL" id="LHPF02000002">
    <property type="protein sequence ID" value="PSC75297.1"/>
    <property type="molecule type" value="Genomic_DNA"/>
</dbReference>
<accession>A0A2P6VML1</accession>